<gene>
    <name evidence="2" type="ORF">V5N11_021029</name>
</gene>
<reference evidence="2 3" key="1">
    <citation type="submission" date="2024-04" db="EMBL/GenBank/DDBJ databases">
        <title>Genome assembly C_amara_ONT_v2.</title>
        <authorList>
            <person name="Yant L."/>
            <person name="Moore C."/>
            <person name="Slenker M."/>
        </authorList>
    </citation>
    <scope>NUCLEOTIDE SEQUENCE [LARGE SCALE GENOMIC DNA]</scope>
    <source>
        <tissue evidence="2">Leaf</tissue>
    </source>
</reference>
<accession>A0ABD1C8L1</accession>
<dbReference type="SUPFAM" id="SSF56219">
    <property type="entry name" value="DNase I-like"/>
    <property type="match status" value="1"/>
</dbReference>
<feature type="domain" description="Reverse transcriptase" evidence="1">
    <location>
        <begin position="476"/>
        <end position="754"/>
    </location>
</feature>
<dbReference type="InterPro" id="IPR043502">
    <property type="entry name" value="DNA/RNA_pol_sf"/>
</dbReference>
<dbReference type="Proteomes" id="UP001558713">
    <property type="component" value="Unassembled WGS sequence"/>
</dbReference>
<dbReference type="PROSITE" id="PS50878">
    <property type="entry name" value="RT_POL"/>
    <property type="match status" value="1"/>
</dbReference>
<proteinExistence type="predicted"/>
<dbReference type="InterPro" id="IPR036691">
    <property type="entry name" value="Endo/exonu/phosph_ase_sf"/>
</dbReference>
<dbReference type="CDD" id="cd01650">
    <property type="entry name" value="RT_nLTR_like"/>
    <property type="match status" value="1"/>
</dbReference>
<keyword evidence="3" id="KW-1185">Reference proteome</keyword>
<protein>
    <submittedName>
        <fullName evidence="2">Ribonuclease H protein</fullName>
    </submittedName>
</protein>
<dbReference type="Gene3D" id="3.60.10.10">
    <property type="entry name" value="Endonuclease/exonuclease/phosphatase"/>
    <property type="match status" value="1"/>
</dbReference>
<dbReference type="PANTHER" id="PTHR33116">
    <property type="entry name" value="REVERSE TRANSCRIPTASE ZINC-BINDING DOMAIN-CONTAINING PROTEIN-RELATED-RELATED"/>
    <property type="match status" value="1"/>
</dbReference>
<evidence type="ECO:0000313" key="2">
    <source>
        <dbReference type="EMBL" id="KAL1225812.1"/>
    </source>
</evidence>
<evidence type="ECO:0000259" key="1">
    <source>
        <dbReference type="PROSITE" id="PS50878"/>
    </source>
</evidence>
<organism evidence="2 3">
    <name type="scientific">Cardamine amara subsp. amara</name>
    <dbReference type="NCBI Taxonomy" id="228776"/>
    <lineage>
        <taxon>Eukaryota</taxon>
        <taxon>Viridiplantae</taxon>
        <taxon>Streptophyta</taxon>
        <taxon>Embryophyta</taxon>
        <taxon>Tracheophyta</taxon>
        <taxon>Spermatophyta</taxon>
        <taxon>Magnoliopsida</taxon>
        <taxon>eudicotyledons</taxon>
        <taxon>Gunneridae</taxon>
        <taxon>Pentapetalae</taxon>
        <taxon>rosids</taxon>
        <taxon>malvids</taxon>
        <taxon>Brassicales</taxon>
        <taxon>Brassicaceae</taxon>
        <taxon>Cardamineae</taxon>
        <taxon>Cardamine</taxon>
    </lineage>
</organism>
<dbReference type="InterPro" id="IPR026960">
    <property type="entry name" value="RVT-Znf"/>
</dbReference>
<dbReference type="AlphaFoldDB" id="A0ABD1C8L1"/>
<dbReference type="InterPro" id="IPR005135">
    <property type="entry name" value="Endo/exonuclease/phosphatase"/>
</dbReference>
<dbReference type="PANTHER" id="PTHR33116:SF76">
    <property type="entry name" value="DUF4283 DOMAIN-CONTAINING PROTEIN"/>
    <property type="match status" value="1"/>
</dbReference>
<evidence type="ECO:0000313" key="3">
    <source>
        <dbReference type="Proteomes" id="UP001558713"/>
    </source>
</evidence>
<dbReference type="Pfam" id="PF13966">
    <property type="entry name" value="zf-RVT"/>
    <property type="match status" value="1"/>
</dbReference>
<dbReference type="InterPro" id="IPR000477">
    <property type="entry name" value="RT_dom"/>
</dbReference>
<dbReference type="Pfam" id="PF03372">
    <property type="entry name" value="Exo_endo_phos"/>
    <property type="match status" value="1"/>
</dbReference>
<name>A0ABD1C8L1_CARAN</name>
<dbReference type="EMBL" id="JBANAX010000017">
    <property type="protein sequence ID" value="KAL1225812.1"/>
    <property type="molecule type" value="Genomic_DNA"/>
</dbReference>
<dbReference type="Pfam" id="PF00078">
    <property type="entry name" value="RVT_1"/>
    <property type="match status" value="1"/>
</dbReference>
<dbReference type="SUPFAM" id="SSF56672">
    <property type="entry name" value="DNA/RNA polymerases"/>
    <property type="match status" value="1"/>
</dbReference>
<comment type="caution">
    <text evidence="2">The sequence shown here is derived from an EMBL/GenBank/DDBJ whole genome shotgun (WGS) entry which is preliminary data.</text>
</comment>
<sequence length="1208" mass="138208">MLKDWINIHKPRFGAFLETHIQPTNARRIKNAIPIGWKYYGNFDHHQTARVVVVWDPRVSLFVYHASAQMVTCGIFVQSENINITVSFVYGFNQVDQRLPLWEELSWLSSSTPLATKPWAVVGDFNQILRATHHSESPSIDVDLSGMDDFALALQAANLFEAASKGLPFTWWNSSEAHPFSKKIDHAIINEFWANEFPDAFAEFLEPIQSDHAVCSFQVPRLARPKRKPFKFFHHVVDHSLYALTVEESWSLSNSIERGSHQFQLVRALKRLKPSMRRLHKDHYSGISKRAKAQAEVVTALQRQLLTNPSPDLARQEHQARELWNKLLIAEEKFYRQRSRVKWLHLGDKNTAFFHKTVTSRNANNHIYFLKDHNDRRLTSSSELKSHAADYFQSILGFTDMHFSPCSVEELRAILPFRCSEAQSVSLQKQVTTEEVRATLFSLPRDKFPGPDGYPLEFFKSAWSIVGTSFTEAVQEFFRNGRMLKDLNTTLITLIPKTPEACRLSEYRPISCCNLAYKVISKIVANRLKPILQLCTSPNQAAFLKGRSLGQNVLLASELIQHYYKPSSPKCSMLKVDLRKAFDTVCWDFVLKLLEAQDFPPRFINWIRECISTPRFSVCVNGELAGFFKGRKGLRQGDPVSPYLFIMVMEVLSRMLDTAAMQGQFQIHPLCATPLLTHLSFADDLLVFTDGSLSSLRGIVDILHRFRGFSGLDMNPAKSECFISGYEEGCAQEVCTDLGIVQGSFPTRYLGLPLIPGKLNMAALQPFIERITRKLHSWTAKFLSYAGKIKMVSSVIYGMVIFWSQVFVLPKAFHKKVDSVCSAFLWNNNTISGQGARVSWSDICRPKTEGGLGIRKLEDFETVFRLKQVWDLFAKDGSLWYAWLHRYIFRRKSYWEMEATPRLSWTIRKLLQIRPLFAQFIRCSIGDGKKASFWYDSWTEFGPLIVFLGSTGPRDLRIRKEAKVIDATRDGDWFFPGARSPSAEMLLLSLTNVPPPDSLRGSDSFLWRQPQGTFADSFSTTGTWDQIRVTSPQVSWASVVWFKEGVPRYSFIHWLALLDRLPTRDRLRSWGMNVPATCVLCSSYSETNSHLFFECEFARSIWLPLASKVLPNTPLLISHTSSWILNNTPTSAPHAHGKKIIRLLLQSVIYATWRERNARIFTDTHTSAAAIKLSIDRTMRDRLLSYPTQDSRSVTLLQYYFGCMSLPL</sequence>